<reference evidence="3" key="1">
    <citation type="submission" date="2015-10" db="EMBL/GenBank/DDBJ databases">
        <authorList>
            <person name="Ju K.-S."/>
            <person name="Doroghazi J.R."/>
            <person name="Metcalf W.W."/>
        </authorList>
    </citation>
    <scope>NUCLEOTIDE SEQUENCE [LARGE SCALE GENOMIC DNA]</scope>
    <source>
        <strain evidence="3">NRRL 3151</strain>
    </source>
</reference>
<accession>A0A101JAQ9</accession>
<dbReference type="OrthoDB" id="4291848at2"/>
<feature type="region of interest" description="Disordered" evidence="1">
    <location>
        <begin position="1"/>
        <end position="63"/>
    </location>
</feature>
<evidence type="ECO:0000256" key="1">
    <source>
        <dbReference type="SAM" id="MobiDB-lite"/>
    </source>
</evidence>
<sequence>MSRADFDEAAPNQLPVPAGPVRIPAKPDAYGTTALFGEPTPGPQSRRERPIRPGATDGQDKLF</sequence>
<proteinExistence type="predicted"/>
<name>A0A101JAQ9_9ACTN</name>
<keyword evidence="3" id="KW-1185">Reference proteome</keyword>
<organism evidence="2 3">
    <name type="scientific">Streptomyces regalis</name>
    <dbReference type="NCBI Taxonomy" id="68262"/>
    <lineage>
        <taxon>Bacteria</taxon>
        <taxon>Bacillati</taxon>
        <taxon>Actinomycetota</taxon>
        <taxon>Actinomycetes</taxon>
        <taxon>Kitasatosporales</taxon>
        <taxon>Streptomycetaceae</taxon>
        <taxon>Streptomyces</taxon>
    </lineage>
</organism>
<gene>
    <name evidence="2" type="ORF">ADL12_40275</name>
</gene>
<evidence type="ECO:0000313" key="2">
    <source>
        <dbReference type="EMBL" id="KUL23326.1"/>
    </source>
</evidence>
<dbReference type="EMBL" id="LLZG01000388">
    <property type="protein sequence ID" value="KUL23326.1"/>
    <property type="molecule type" value="Genomic_DNA"/>
</dbReference>
<evidence type="ECO:0000313" key="3">
    <source>
        <dbReference type="Proteomes" id="UP000053923"/>
    </source>
</evidence>
<dbReference type="Proteomes" id="UP000053923">
    <property type="component" value="Unassembled WGS sequence"/>
</dbReference>
<dbReference type="AlphaFoldDB" id="A0A101JAQ9"/>
<protein>
    <submittedName>
        <fullName evidence="2">Uncharacterized protein</fullName>
    </submittedName>
</protein>
<comment type="caution">
    <text evidence="2">The sequence shown here is derived from an EMBL/GenBank/DDBJ whole genome shotgun (WGS) entry which is preliminary data.</text>
</comment>